<comment type="caution">
    <text evidence="5">The sequence shown here is derived from an EMBL/GenBank/DDBJ whole genome shotgun (WGS) entry which is preliminary data.</text>
</comment>
<reference evidence="5 6" key="1">
    <citation type="journal article" date="2015" name="Nature">
        <title>rRNA introns, odd ribosomes, and small enigmatic genomes across a large radiation of phyla.</title>
        <authorList>
            <person name="Brown C.T."/>
            <person name="Hug L.A."/>
            <person name="Thomas B.C."/>
            <person name="Sharon I."/>
            <person name="Castelle C.J."/>
            <person name="Singh A."/>
            <person name="Wilkins M.J."/>
            <person name="Williams K.H."/>
            <person name="Banfield J.F."/>
        </authorList>
    </citation>
    <scope>NUCLEOTIDE SEQUENCE [LARGE SCALE GENOMIC DNA]</scope>
</reference>
<accession>A0A0G0PBA3</accession>
<dbReference type="AlphaFoldDB" id="A0A0G0PBA3"/>
<dbReference type="Proteomes" id="UP000033934">
    <property type="component" value="Unassembled WGS sequence"/>
</dbReference>
<dbReference type="Gene3D" id="4.10.640.10">
    <property type="entry name" value="Ribosomal protein S18"/>
    <property type="match status" value="1"/>
</dbReference>
<comment type="similarity">
    <text evidence="1 4">Belongs to the bacterial ribosomal protein bS18 family.</text>
</comment>
<evidence type="ECO:0000256" key="4">
    <source>
        <dbReference type="RuleBase" id="RU003910"/>
    </source>
</evidence>
<keyword evidence="3 4" id="KW-0687">Ribonucleoprotein</keyword>
<dbReference type="GO" id="GO:0006412">
    <property type="term" value="P:translation"/>
    <property type="evidence" value="ECO:0007669"/>
    <property type="project" value="InterPro"/>
</dbReference>
<dbReference type="InterPro" id="IPR036870">
    <property type="entry name" value="Ribosomal_bS18_sf"/>
</dbReference>
<dbReference type="GO" id="GO:0070181">
    <property type="term" value="F:small ribosomal subunit rRNA binding"/>
    <property type="evidence" value="ECO:0007669"/>
    <property type="project" value="TreeGrafter"/>
</dbReference>
<dbReference type="PRINTS" id="PR00974">
    <property type="entry name" value="RIBOSOMALS18"/>
</dbReference>
<dbReference type="Pfam" id="PF01084">
    <property type="entry name" value="Ribosomal_S18"/>
    <property type="match status" value="1"/>
</dbReference>
<proteinExistence type="inferred from homology"/>
<organism evidence="5 6">
    <name type="scientific">Berkelbacteria bacterium GW2011_GWA2_38_9</name>
    <dbReference type="NCBI Taxonomy" id="1618334"/>
    <lineage>
        <taxon>Bacteria</taxon>
        <taxon>Candidatus Berkelbacteria</taxon>
    </lineage>
</organism>
<evidence type="ECO:0000256" key="3">
    <source>
        <dbReference type="ARBA" id="ARBA00023274"/>
    </source>
</evidence>
<evidence type="ECO:0000313" key="5">
    <source>
        <dbReference type="EMBL" id="KKQ86576.1"/>
    </source>
</evidence>
<dbReference type="GO" id="GO:0003735">
    <property type="term" value="F:structural constituent of ribosome"/>
    <property type="evidence" value="ECO:0007669"/>
    <property type="project" value="InterPro"/>
</dbReference>
<dbReference type="PANTHER" id="PTHR13479:SF40">
    <property type="entry name" value="SMALL RIBOSOMAL SUBUNIT PROTEIN BS18M"/>
    <property type="match status" value="1"/>
</dbReference>
<evidence type="ECO:0000256" key="2">
    <source>
        <dbReference type="ARBA" id="ARBA00022980"/>
    </source>
</evidence>
<evidence type="ECO:0000313" key="6">
    <source>
        <dbReference type="Proteomes" id="UP000033934"/>
    </source>
</evidence>
<gene>
    <name evidence="5" type="ORF">UT11_C0067G0003</name>
</gene>
<dbReference type="SUPFAM" id="SSF46911">
    <property type="entry name" value="Ribosomal protein S18"/>
    <property type="match status" value="1"/>
</dbReference>
<sequence>MPRTNTQNKNSFSKKANLGYYVPMKRICPFCKRAIGQIDHKEVEMIRKFTSTFGRINGARRTKACAKHQRLLAQAVKRARHLALLTFVN</sequence>
<dbReference type="EMBL" id="LBVO01000067">
    <property type="protein sequence ID" value="KKQ86576.1"/>
    <property type="molecule type" value="Genomic_DNA"/>
</dbReference>
<name>A0A0G0PBA3_9BACT</name>
<dbReference type="InterPro" id="IPR001648">
    <property type="entry name" value="Ribosomal_bS18"/>
</dbReference>
<evidence type="ECO:0000256" key="1">
    <source>
        <dbReference type="ARBA" id="ARBA00005589"/>
    </source>
</evidence>
<dbReference type="GO" id="GO:0022627">
    <property type="term" value="C:cytosolic small ribosomal subunit"/>
    <property type="evidence" value="ECO:0007669"/>
    <property type="project" value="TreeGrafter"/>
</dbReference>
<dbReference type="PANTHER" id="PTHR13479">
    <property type="entry name" value="30S RIBOSOMAL PROTEIN S18"/>
    <property type="match status" value="1"/>
</dbReference>
<protein>
    <submittedName>
        <fullName evidence="5">30S ribosomal protein S18</fullName>
    </submittedName>
</protein>
<dbReference type="NCBIfam" id="TIGR00165">
    <property type="entry name" value="S18"/>
    <property type="match status" value="1"/>
</dbReference>
<keyword evidence="2 4" id="KW-0689">Ribosomal protein</keyword>
<dbReference type="PATRIC" id="fig|1618334.3.peg.834"/>